<dbReference type="PANTHER" id="PTHR11122:SF13">
    <property type="entry name" value="GLUCOSE-6-PHOSPHATE 1-EPIMERASE"/>
    <property type="match status" value="1"/>
</dbReference>
<dbReference type="InParanoid" id="A0A251TWI8"/>
<reference evidence="1 3" key="1">
    <citation type="journal article" date="2017" name="Nature">
        <title>The sunflower genome provides insights into oil metabolism, flowering and Asterid evolution.</title>
        <authorList>
            <person name="Badouin H."/>
            <person name="Gouzy J."/>
            <person name="Grassa C.J."/>
            <person name="Murat F."/>
            <person name="Staton S.E."/>
            <person name="Cottret L."/>
            <person name="Lelandais-Briere C."/>
            <person name="Owens G.L."/>
            <person name="Carrere S."/>
            <person name="Mayjonade B."/>
            <person name="Legrand L."/>
            <person name="Gill N."/>
            <person name="Kane N.C."/>
            <person name="Bowers J.E."/>
            <person name="Hubner S."/>
            <person name="Bellec A."/>
            <person name="Berard A."/>
            <person name="Berges H."/>
            <person name="Blanchet N."/>
            <person name="Boniface M.C."/>
            <person name="Brunel D."/>
            <person name="Catrice O."/>
            <person name="Chaidir N."/>
            <person name="Claudel C."/>
            <person name="Donnadieu C."/>
            <person name="Faraut T."/>
            <person name="Fievet G."/>
            <person name="Helmstetter N."/>
            <person name="King M."/>
            <person name="Knapp S.J."/>
            <person name="Lai Z."/>
            <person name="Le Paslier M.C."/>
            <person name="Lippi Y."/>
            <person name="Lorenzon L."/>
            <person name="Mandel J.R."/>
            <person name="Marage G."/>
            <person name="Marchand G."/>
            <person name="Marquand E."/>
            <person name="Bret-Mestries E."/>
            <person name="Morien E."/>
            <person name="Nambeesan S."/>
            <person name="Nguyen T."/>
            <person name="Pegot-Espagnet P."/>
            <person name="Pouilly N."/>
            <person name="Raftis F."/>
            <person name="Sallet E."/>
            <person name="Schiex T."/>
            <person name="Thomas J."/>
            <person name="Vandecasteele C."/>
            <person name="Vares D."/>
            <person name="Vear F."/>
            <person name="Vautrin S."/>
            <person name="Crespi M."/>
            <person name="Mangin B."/>
            <person name="Burke J.M."/>
            <person name="Salse J."/>
            <person name="Munos S."/>
            <person name="Vincourt P."/>
            <person name="Rieseberg L.H."/>
            <person name="Langlade N.B."/>
        </authorList>
    </citation>
    <scope>NUCLEOTIDE SEQUENCE [LARGE SCALE GENOMIC DNA]</scope>
    <source>
        <strain evidence="3">cv. SF193</strain>
        <tissue evidence="1">Leaves</tissue>
    </source>
</reference>
<dbReference type="SUPFAM" id="SSF74650">
    <property type="entry name" value="Galactose mutarotase-like"/>
    <property type="match status" value="1"/>
</dbReference>
<keyword evidence="1" id="KW-0413">Isomerase</keyword>
<organism evidence="2 3">
    <name type="scientific">Helianthus annuus</name>
    <name type="common">Common sunflower</name>
    <dbReference type="NCBI Taxonomy" id="4232"/>
    <lineage>
        <taxon>Eukaryota</taxon>
        <taxon>Viridiplantae</taxon>
        <taxon>Streptophyta</taxon>
        <taxon>Embryophyta</taxon>
        <taxon>Tracheophyta</taxon>
        <taxon>Spermatophyta</taxon>
        <taxon>Magnoliopsida</taxon>
        <taxon>eudicotyledons</taxon>
        <taxon>Gunneridae</taxon>
        <taxon>Pentapetalae</taxon>
        <taxon>asterids</taxon>
        <taxon>campanulids</taxon>
        <taxon>Asterales</taxon>
        <taxon>Asteraceae</taxon>
        <taxon>Asteroideae</taxon>
        <taxon>Heliantheae alliance</taxon>
        <taxon>Heliantheae</taxon>
        <taxon>Helianthus</taxon>
    </lineage>
</organism>
<keyword evidence="3" id="KW-1185">Reference proteome</keyword>
<dbReference type="GO" id="GO:0005737">
    <property type="term" value="C:cytoplasm"/>
    <property type="evidence" value="ECO:0000318"/>
    <property type="project" value="GO_Central"/>
</dbReference>
<dbReference type="Proteomes" id="UP000215914">
    <property type="component" value="Chromosome 9"/>
</dbReference>
<proteinExistence type="predicted"/>
<dbReference type="STRING" id="4232.A0A251TWI8"/>
<dbReference type="InterPro" id="IPR008183">
    <property type="entry name" value="Aldose_1/G6P_1-epimerase"/>
</dbReference>
<dbReference type="EC" id="5.1.3.15" evidence="1"/>
<name>A0A251TWI8_HELAN</name>
<dbReference type="Gramene" id="mRNA:HanXRQr2_Chr15g0695921">
    <property type="protein sequence ID" value="mRNA:HanXRQr2_Chr15g0695921"/>
    <property type="gene ID" value="HanXRQr2_Chr15g0695921"/>
</dbReference>
<dbReference type="EMBL" id="MNCJ02000330">
    <property type="protein sequence ID" value="KAF5764774.1"/>
    <property type="molecule type" value="Genomic_DNA"/>
</dbReference>
<reference evidence="2" key="2">
    <citation type="submission" date="2017-02" db="EMBL/GenBank/DDBJ databases">
        <title>Sunflower complete genome.</title>
        <authorList>
            <person name="Langlade N."/>
            <person name="Munos S."/>
        </authorList>
    </citation>
    <scope>NUCLEOTIDE SEQUENCE [LARGE SCALE GENOMIC DNA]</scope>
    <source>
        <tissue evidence="2">Leaves</tissue>
    </source>
</reference>
<evidence type="ECO:0000313" key="2">
    <source>
        <dbReference type="EMBL" id="OTG15274.1"/>
    </source>
</evidence>
<dbReference type="Pfam" id="PF01263">
    <property type="entry name" value="Aldose_epim"/>
    <property type="match status" value="1"/>
</dbReference>
<evidence type="ECO:0000313" key="1">
    <source>
        <dbReference type="EMBL" id="KAF5764774.1"/>
    </source>
</evidence>
<dbReference type="GO" id="GO:0047938">
    <property type="term" value="F:glucose-6-phosphate 1-epimerase activity"/>
    <property type="evidence" value="ECO:0000318"/>
    <property type="project" value="GO_Central"/>
</dbReference>
<accession>A0A251TWI8</accession>
<dbReference type="GO" id="GO:0030246">
    <property type="term" value="F:carbohydrate binding"/>
    <property type="evidence" value="ECO:0007669"/>
    <property type="project" value="InterPro"/>
</dbReference>
<gene>
    <name evidence="2" type="ORF">HannXRQ_Chr09g0258641</name>
    <name evidence="1" type="ORF">HanXRQr2_Chr15g0695921</name>
</gene>
<dbReference type="InterPro" id="IPR014718">
    <property type="entry name" value="GH-type_carb-bd"/>
</dbReference>
<protein>
    <submittedName>
        <fullName evidence="1 2">Glucose-6-phosphate 1-epimerase</fullName>
        <ecNumber evidence="1">5.1.3.15</ecNumber>
    </submittedName>
</protein>
<dbReference type="EMBL" id="CM007898">
    <property type="protein sequence ID" value="OTG15274.1"/>
    <property type="molecule type" value="Genomic_DNA"/>
</dbReference>
<reference evidence="1" key="3">
    <citation type="submission" date="2020-06" db="EMBL/GenBank/DDBJ databases">
        <title>Helianthus annuus Genome sequencing and assembly Release 2.</title>
        <authorList>
            <person name="Gouzy J."/>
            <person name="Langlade N."/>
            <person name="Munos S."/>
        </authorList>
    </citation>
    <scope>NUCLEOTIDE SEQUENCE</scope>
    <source>
        <tissue evidence="1">Leaves</tissue>
    </source>
</reference>
<dbReference type="GO" id="GO:0005975">
    <property type="term" value="P:carbohydrate metabolic process"/>
    <property type="evidence" value="ECO:0007669"/>
    <property type="project" value="InterPro"/>
</dbReference>
<dbReference type="AlphaFoldDB" id="A0A251TWI8"/>
<sequence>MYSEVRVEGLETFDYLDNLKNRERYTKQGDAITFESEVDKIYLCTPTKIAILDHEKKRTFENLSDGLPDVVVWNPWDKKTKAMVDFGDDEYKHMLCVEAAAIEKPITLKTGEELKVRQELSAVPSSYFSGKLDPSKVLQSS</sequence>
<dbReference type="OMA" id="TSECGER"/>
<dbReference type="InterPro" id="IPR011013">
    <property type="entry name" value="Gal_mutarotase_sf_dom"/>
</dbReference>
<evidence type="ECO:0000313" key="3">
    <source>
        <dbReference type="Proteomes" id="UP000215914"/>
    </source>
</evidence>
<dbReference type="Gene3D" id="2.70.98.10">
    <property type="match status" value="1"/>
</dbReference>
<dbReference type="PANTHER" id="PTHR11122">
    <property type="entry name" value="APOSPORY-ASSOCIATED PROTEIN C-RELATED"/>
    <property type="match status" value="1"/>
</dbReference>